<evidence type="ECO:0000313" key="2">
    <source>
        <dbReference type="Proteomes" id="UP000627464"/>
    </source>
</evidence>
<dbReference type="SUPFAM" id="SSF55729">
    <property type="entry name" value="Acyl-CoA N-acyltransferases (Nat)"/>
    <property type="match status" value="1"/>
</dbReference>
<comment type="caution">
    <text evidence="1">The sequence shown here is derived from an EMBL/GenBank/DDBJ whole genome shotgun (WGS) entry which is preliminary data.</text>
</comment>
<dbReference type="EMBL" id="BMFZ01000009">
    <property type="protein sequence ID" value="GGA54815.1"/>
    <property type="molecule type" value="Genomic_DNA"/>
</dbReference>
<evidence type="ECO:0000313" key="1">
    <source>
        <dbReference type="EMBL" id="GGA54815.1"/>
    </source>
</evidence>
<dbReference type="Gene3D" id="3.40.630.30">
    <property type="match status" value="1"/>
</dbReference>
<sequence length="48" mass="5659">MDYAFSVLSLNKLYFIVNKENKKAIHHDSKLGFEFEGELKKKGYLVHQ</sequence>
<name>A0ABQ1H1P3_9GAMM</name>
<proteinExistence type="predicted"/>
<dbReference type="Proteomes" id="UP000627464">
    <property type="component" value="Unassembled WGS sequence"/>
</dbReference>
<keyword evidence="2" id="KW-1185">Reference proteome</keyword>
<reference evidence="2" key="1">
    <citation type="journal article" date="2019" name="Int. J. Syst. Evol. Microbiol.">
        <title>The Global Catalogue of Microorganisms (GCM) 10K type strain sequencing project: providing services to taxonomists for standard genome sequencing and annotation.</title>
        <authorList>
            <consortium name="The Broad Institute Genomics Platform"/>
            <consortium name="The Broad Institute Genome Sequencing Center for Infectious Disease"/>
            <person name="Wu L."/>
            <person name="Ma J."/>
        </authorList>
    </citation>
    <scope>NUCLEOTIDE SEQUENCE [LARGE SCALE GENOMIC DNA]</scope>
    <source>
        <strain evidence="2">CGMCC 1.12806</strain>
    </source>
</reference>
<protein>
    <submittedName>
        <fullName evidence="1">Uncharacterized protein</fullName>
    </submittedName>
</protein>
<accession>A0ABQ1H1P3</accession>
<gene>
    <name evidence="1" type="ORF">GCM10011328_32880</name>
</gene>
<dbReference type="InterPro" id="IPR016181">
    <property type="entry name" value="Acyl_CoA_acyltransferase"/>
</dbReference>
<organism evidence="1 2">
    <name type="scientific">Hafnia psychrotolerans</name>
    <dbReference type="NCBI Taxonomy" id="1477018"/>
    <lineage>
        <taxon>Bacteria</taxon>
        <taxon>Pseudomonadati</taxon>
        <taxon>Pseudomonadota</taxon>
        <taxon>Gammaproteobacteria</taxon>
        <taxon>Enterobacterales</taxon>
        <taxon>Hafniaceae</taxon>
        <taxon>Hafnia</taxon>
    </lineage>
</organism>